<feature type="transmembrane region" description="Helical" evidence="7">
    <location>
        <begin position="367"/>
        <end position="393"/>
    </location>
</feature>
<feature type="transmembrane region" description="Helical" evidence="7">
    <location>
        <begin position="177"/>
        <end position="196"/>
    </location>
</feature>
<dbReference type="InterPro" id="IPR011701">
    <property type="entry name" value="MFS"/>
</dbReference>
<evidence type="ECO:0000256" key="6">
    <source>
        <dbReference type="ARBA" id="ARBA00023136"/>
    </source>
</evidence>
<dbReference type="Gene3D" id="1.20.1720.10">
    <property type="entry name" value="Multidrug resistance protein D"/>
    <property type="match status" value="1"/>
</dbReference>
<keyword evidence="4 7" id="KW-0812">Transmembrane</keyword>
<dbReference type="CDD" id="cd17503">
    <property type="entry name" value="MFS_LmrB_MDR_like"/>
    <property type="match status" value="1"/>
</dbReference>
<dbReference type="SUPFAM" id="SSF103473">
    <property type="entry name" value="MFS general substrate transporter"/>
    <property type="match status" value="1"/>
</dbReference>
<organism evidence="9 10">
    <name type="scientific">Bordetella genomosp. 1</name>
    <dbReference type="NCBI Taxonomy" id="1395607"/>
    <lineage>
        <taxon>Bacteria</taxon>
        <taxon>Pseudomonadati</taxon>
        <taxon>Pseudomonadota</taxon>
        <taxon>Betaproteobacteria</taxon>
        <taxon>Burkholderiales</taxon>
        <taxon>Alcaligenaceae</taxon>
        <taxon>Bordetella</taxon>
    </lineage>
</organism>
<keyword evidence="5 7" id="KW-1133">Transmembrane helix</keyword>
<feature type="transmembrane region" description="Helical" evidence="7">
    <location>
        <begin position="239"/>
        <end position="258"/>
    </location>
</feature>
<proteinExistence type="predicted"/>
<dbReference type="GO" id="GO:0022857">
    <property type="term" value="F:transmembrane transporter activity"/>
    <property type="evidence" value="ECO:0007669"/>
    <property type="project" value="InterPro"/>
</dbReference>
<feature type="domain" description="Major facilitator superfamily (MFS) profile" evidence="8">
    <location>
        <begin position="23"/>
        <end position="472"/>
    </location>
</feature>
<dbReference type="RefSeq" id="WP_094826429.1">
    <property type="nucleotide sequence ID" value="NZ_NEVL01000003.1"/>
</dbReference>
<evidence type="ECO:0000313" key="9">
    <source>
        <dbReference type="EMBL" id="OZI35620.1"/>
    </source>
</evidence>
<evidence type="ECO:0000259" key="8">
    <source>
        <dbReference type="PROSITE" id="PS50850"/>
    </source>
</evidence>
<feature type="transmembrane region" description="Helical" evidence="7">
    <location>
        <begin position="309"/>
        <end position="330"/>
    </location>
</feature>
<gene>
    <name evidence="9" type="ORF">CEG14_11160</name>
</gene>
<feature type="transmembrane region" description="Helical" evidence="7">
    <location>
        <begin position="65"/>
        <end position="82"/>
    </location>
</feature>
<dbReference type="Pfam" id="PF07690">
    <property type="entry name" value="MFS_1"/>
    <property type="match status" value="1"/>
</dbReference>
<dbReference type="EMBL" id="NEVL01000003">
    <property type="protein sequence ID" value="OZI35620.1"/>
    <property type="molecule type" value="Genomic_DNA"/>
</dbReference>
<evidence type="ECO:0000256" key="3">
    <source>
        <dbReference type="ARBA" id="ARBA00022475"/>
    </source>
</evidence>
<comment type="subcellular location">
    <subcellularLocation>
        <location evidence="1">Cell membrane</location>
        <topology evidence="1">Multi-pass membrane protein</topology>
    </subcellularLocation>
</comment>
<feature type="transmembrane region" description="Helical" evidence="7">
    <location>
        <begin position="446"/>
        <end position="468"/>
    </location>
</feature>
<evidence type="ECO:0000256" key="7">
    <source>
        <dbReference type="SAM" id="Phobius"/>
    </source>
</evidence>
<dbReference type="AlphaFoldDB" id="A0A261SFN3"/>
<feature type="transmembrane region" description="Helical" evidence="7">
    <location>
        <begin position="270"/>
        <end position="297"/>
    </location>
</feature>
<feature type="transmembrane region" description="Helical" evidence="7">
    <location>
        <begin position="21"/>
        <end position="45"/>
    </location>
</feature>
<dbReference type="InterPro" id="IPR036259">
    <property type="entry name" value="MFS_trans_sf"/>
</dbReference>
<keyword evidence="6 7" id="KW-0472">Membrane</keyword>
<protein>
    <submittedName>
        <fullName evidence="9">MFS transporter</fullName>
    </submittedName>
</protein>
<evidence type="ECO:0000256" key="5">
    <source>
        <dbReference type="ARBA" id="ARBA00022989"/>
    </source>
</evidence>
<evidence type="ECO:0000256" key="2">
    <source>
        <dbReference type="ARBA" id="ARBA00022448"/>
    </source>
</evidence>
<keyword evidence="2" id="KW-0813">Transport</keyword>
<dbReference type="PANTHER" id="PTHR42718:SF46">
    <property type="entry name" value="BLR6921 PROTEIN"/>
    <property type="match status" value="1"/>
</dbReference>
<feature type="transmembrane region" description="Helical" evidence="7">
    <location>
        <begin position="405"/>
        <end position="426"/>
    </location>
</feature>
<dbReference type="PANTHER" id="PTHR42718">
    <property type="entry name" value="MAJOR FACILITATOR SUPERFAMILY MULTIDRUG TRANSPORTER MFSC"/>
    <property type="match status" value="1"/>
</dbReference>
<dbReference type="InterPro" id="IPR020846">
    <property type="entry name" value="MFS_dom"/>
</dbReference>
<keyword evidence="3" id="KW-1003">Cell membrane</keyword>
<evidence type="ECO:0000256" key="4">
    <source>
        <dbReference type="ARBA" id="ARBA00022692"/>
    </source>
</evidence>
<reference evidence="9 10" key="1">
    <citation type="submission" date="2017-05" db="EMBL/GenBank/DDBJ databases">
        <title>Complete and WGS of Bordetella genogroups.</title>
        <authorList>
            <person name="Spilker T."/>
            <person name="LiPuma J."/>
        </authorList>
    </citation>
    <scope>NUCLEOTIDE SEQUENCE [LARGE SCALE GENOMIC DNA]</scope>
    <source>
        <strain evidence="9 10">AU17610</strain>
    </source>
</reference>
<dbReference type="OrthoDB" id="9807274at2"/>
<dbReference type="PROSITE" id="PS50850">
    <property type="entry name" value="MFS"/>
    <property type="match status" value="1"/>
</dbReference>
<dbReference type="GO" id="GO:0005886">
    <property type="term" value="C:plasma membrane"/>
    <property type="evidence" value="ECO:0007669"/>
    <property type="project" value="UniProtKB-SubCell"/>
</dbReference>
<feature type="transmembrane region" description="Helical" evidence="7">
    <location>
        <begin position="144"/>
        <end position="165"/>
    </location>
</feature>
<feature type="transmembrane region" description="Helical" evidence="7">
    <location>
        <begin position="208"/>
        <end position="227"/>
    </location>
</feature>
<name>A0A261SFN3_9BORD</name>
<comment type="caution">
    <text evidence="9">The sequence shown here is derived from an EMBL/GenBank/DDBJ whole genome shotgun (WGS) entry which is preliminary data.</text>
</comment>
<evidence type="ECO:0000256" key="1">
    <source>
        <dbReference type="ARBA" id="ARBA00004651"/>
    </source>
</evidence>
<feature type="transmembrane region" description="Helical" evidence="7">
    <location>
        <begin position="114"/>
        <end position="135"/>
    </location>
</feature>
<feature type="transmembrane region" description="Helical" evidence="7">
    <location>
        <begin position="89"/>
        <end position="108"/>
    </location>
</feature>
<evidence type="ECO:0000313" key="10">
    <source>
        <dbReference type="Proteomes" id="UP000217005"/>
    </source>
</evidence>
<feature type="transmembrane region" description="Helical" evidence="7">
    <location>
        <begin position="342"/>
        <end position="361"/>
    </location>
</feature>
<sequence length="481" mass="51243">MATDTTLPARPPDTAESRRRLYTALLVAAAFFMENLDGTIITTAVPAMARDFGVLPIDLNPGVSAYLLTLGIFIPISGWVADRFGPRRIFASAIVIFTLASLACGMADSLGMFVALRVLQGIGGAMMVPVGRLVVLRSTPKHQLVGAIAILTWPALVAPVLGPPIGGFITTYASWRWIFYLNLPIGLAALAAAWVLIPNDRAATRRPFDWAGFFWIGSGLFCVLWALEHFGKPTLDWSAIGVWAVLGSLLLASGVRHLHRTPHPMLSLAALRIPTFAVTCWGGSLFRMSVGAVPFLLPLMFQVGYGMDAFHAGLLVIAVFAGNLLMKVYTTRVLRRFGFRPTLLVNGLINALALMACAFIGPDTPVAATAVLLFVGGMARSMQFTALNTLAFADVPQEGMSAANTLFSTVFQLAIGMGVALGAVSIRVGEWAAPFLHLQDLPGIPFRLAFVAVGLVALLGLADSLALARGAGEHVARPQPR</sequence>
<dbReference type="Proteomes" id="UP000217005">
    <property type="component" value="Unassembled WGS sequence"/>
</dbReference>
<accession>A0A261SFN3</accession>
<dbReference type="Gene3D" id="1.20.1250.20">
    <property type="entry name" value="MFS general substrate transporter like domains"/>
    <property type="match status" value="1"/>
</dbReference>